<dbReference type="SUPFAM" id="SSF49478">
    <property type="entry name" value="Cna protein B-type domain"/>
    <property type="match status" value="1"/>
</dbReference>
<name>A0A846MSL8_9BACT</name>
<dbReference type="Pfam" id="PF13205">
    <property type="entry name" value="Big_5"/>
    <property type="match status" value="1"/>
</dbReference>
<evidence type="ECO:0000313" key="4">
    <source>
        <dbReference type="Proteomes" id="UP000537126"/>
    </source>
</evidence>
<evidence type="ECO:0000256" key="1">
    <source>
        <dbReference type="ARBA" id="ARBA00022729"/>
    </source>
</evidence>
<protein>
    <submittedName>
        <fullName evidence="3">Uncharacterized protein (DUF2141 family)</fullName>
    </submittedName>
</protein>
<dbReference type="AlphaFoldDB" id="A0A846MSL8"/>
<dbReference type="RefSeq" id="WP_166920068.1">
    <property type="nucleotide sequence ID" value="NZ_JAASRN010000002.1"/>
</dbReference>
<keyword evidence="1" id="KW-0732">Signal</keyword>
<accession>A0A846MSL8</accession>
<proteinExistence type="predicted"/>
<reference evidence="3 4" key="1">
    <citation type="submission" date="2020-03" db="EMBL/GenBank/DDBJ databases">
        <title>Genomic Encyclopedia of Type Strains, Phase IV (KMG-IV): sequencing the most valuable type-strain genomes for metagenomic binning, comparative biology and taxonomic classification.</title>
        <authorList>
            <person name="Goeker M."/>
        </authorList>
    </citation>
    <scope>NUCLEOTIDE SEQUENCE [LARGE SCALE GENOMIC DNA]</scope>
    <source>
        <strain evidence="3 4">DSM 5718</strain>
    </source>
</reference>
<feature type="domain" description="SbsA Ig-like" evidence="2">
    <location>
        <begin position="34"/>
        <end position="135"/>
    </location>
</feature>
<dbReference type="Proteomes" id="UP000537126">
    <property type="component" value="Unassembled WGS sequence"/>
</dbReference>
<dbReference type="InterPro" id="IPR032812">
    <property type="entry name" value="SbsA_Ig"/>
</dbReference>
<organism evidence="3 4">
    <name type="scientific">Thermonema lapsum</name>
    <dbReference type="NCBI Taxonomy" id="28195"/>
    <lineage>
        <taxon>Bacteria</taxon>
        <taxon>Pseudomonadati</taxon>
        <taxon>Bacteroidota</taxon>
        <taxon>Cytophagia</taxon>
        <taxon>Cytophagales</taxon>
        <taxon>Thermonemataceae</taxon>
        <taxon>Thermonema</taxon>
    </lineage>
</organism>
<evidence type="ECO:0000313" key="3">
    <source>
        <dbReference type="EMBL" id="NIK74421.1"/>
    </source>
</evidence>
<sequence>MQASRWFFYTMLCGIVLLLCRCANPGILSGGAKDTIPPQVVKRIPPLGQTNFKGKEVSIFFDESIRGKNLQQELIITPRIEGKDAYEIIEKKYGITLRFKRPLAENTTYNIHFRNGIVDVTEGNPAKEAMIVFSTGTQLDSLQIAGRCVAALSGEPIENALVGLYPTHDSINPALHEPLYLGRSNASGNFQLRYLKAGKYRLFVIEDQNKNGKWDPKELLGFLPNTLSLETNLDSLFVELVPQDIEAPRIVSKRSSSQYAYSVVNINEGIDSVAILPNLPFALDKTGRQIKIYHKESLEVIIAAKDSTGNLLHDTLQLEAPKGTAKEKFEVEISEKYQPYTQELQLHIYANKPIERQIDSLFYAYIDQDTIQKQVFSGALFQSPTPNRLIFQKKLNFQDSAKVIIDKGWLVSIEHDSSNIQWSKQVVAANPKDFSTLRLRITNTNSNAWIMQLLNKDGKVVKEQPINKSTIEIKGLPPEEYKLRFFEDKNRNNRWDSGNYKENISHERIFIYNKTLRLKANWEVEEELSIK</sequence>
<comment type="caution">
    <text evidence="3">The sequence shown here is derived from an EMBL/GenBank/DDBJ whole genome shotgun (WGS) entry which is preliminary data.</text>
</comment>
<keyword evidence="4" id="KW-1185">Reference proteome</keyword>
<evidence type="ECO:0000259" key="2">
    <source>
        <dbReference type="Pfam" id="PF13205"/>
    </source>
</evidence>
<dbReference type="EMBL" id="JAASRN010000002">
    <property type="protein sequence ID" value="NIK74421.1"/>
    <property type="molecule type" value="Genomic_DNA"/>
</dbReference>
<gene>
    <name evidence="3" type="ORF">FHS56_001934</name>
</gene>